<feature type="region of interest" description="Disordered" evidence="1">
    <location>
        <begin position="360"/>
        <end position="381"/>
    </location>
</feature>
<feature type="compositionally biased region" description="Polar residues" evidence="1">
    <location>
        <begin position="536"/>
        <end position="552"/>
    </location>
</feature>
<comment type="caution">
    <text evidence="2">The sequence shown here is derived from an EMBL/GenBank/DDBJ whole genome shotgun (WGS) entry which is preliminary data.</text>
</comment>
<name>A0A409YAX5_9AGAR</name>
<sequence length="1142" mass="130359">MSGLSLPVSRRAFLKPRLASAAGYQCPPTVTEAMTFYLPAFEVRSRRIVCIDSQIWEIWSPNSTACPFYPGLRDLSVDLERDLPSDRRRCDGHLGRFDPTMSPQYYEPERPWLGFIRKSTDESRPEDVPWLKEWQPTRAPNLGTFRPTYVKRLRERSNDLRKRFEKWKVLAKTHPRSWESRPSCPDDAQFDELFLTLSFDRAVDLITKTQRAIKYVCAWFKYANALLIEDKNKLNDLKAVEGADETLMGAWINGCDERDGVFLLRYRVPCFIIHVVDGLHEWDRISSYDPHYYSFASGTIVTGLVATINPIDMAVRLDEGDRRIIPDVTIDFAVLPAKGVPIPMFTDRVRSSPVVQGYDGTKYEDPRAKPPTVSPTDAANVPRRYPEKEGVIIPPPVEDLIPKGSWTSWMTSYENEQDCFVKMGKKDEARGTTFYDRKNKRKLILEDRPTIPYNYQADPDVFGQPVPNWPFLERIHTNLKSVKASVWMYRQEKPAKGTVGRIFTPGNPEPPAAAESSKQVWRNTGSESPPFLPTGRSGSSNNPLNAPSSVSIPPQIATLEPTLPRGPRAERSRGRREGYDSAVPPIPLLPRPTPMRRRSRSLSPECFPDRRGSYYLPRSRGRYRSRSRDRYPEQSQYNSHHGRSFRPRSRSRGRSPFRYRSRTPPYNRRRQETPRPQYSRRTPPPEPRRLSPRSTEHRPLVSKRRRSLTPEEGNYPHREISTSSREDPRGVNQPDCREGRDEIRWSDKGKGKAISRESYEREYVAESREIVPALEVTPAVESTSAVEPNKNTDQATGRRSDDERMEVDGESDGDEEEEEEEEEKGDGEDEGTRRGSSEETTSRNDEVTPLLHRLRVSVQNSATPPDLEEEGEVPSYVLSDYKDRSSRIAQNPLKAALNRRSENSPMIPAPAPILSFISSSSRSRFLLLWNIGAFHCWQDIISWIDSILASLSEPVKIEKVYHTYEKSNHLFWLNFKSVQSATTFRGIVAGRRTVDNGSIGCDFVTGEVFNDFVPISRDSWDPSHGLNADLSMTEPLRSRDLQKLPLCQRIQPAQDAETFEVSSLSRKKRRKLAKNASSTIPSPSSTQIDNAIPSTSSAPPIYSIPPSTTSTDLPKNQKKIHRYKYRGRRRKHTVQFTDGGAL</sequence>
<evidence type="ECO:0000313" key="2">
    <source>
        <dbReference type="EMBL" id="PPR00165.1"/>
    </source>
</evidence>
<feature type="compositionally biased region" description="Pro residues" evidence="1">
    <location>
        <begin position="584"/>
        <end position="593"/>
    </location>
</feature>
<evidence type="ECO:0000313" key="3">
    <source>
        <dbReference type="Proteomes" id="UP000284706"/>
    </source>
</evidence>
<protein>
    <submittedName>
        <fullName evidence="2">Uncharacterized protein</fullName>
    </submittedName>
</protein>
<feature type="compositionally biased region" description="Basic and acidic residues" evidence="1">
    <location>
        <begin position="567"/>
        <end position="579"/>
    </location>
</feature>
<evidence type="ECO:0000256" key="1">
    <source>
        <dbReference type="SAM" id="MobiDB-lite"/>
    </source>
</evidence>
<organism evidence="2 3">
    <name type="scientific">Gymnopilus dilepis</name>
    <dbReference type="NCBI Taxonomy" id="231916"/>
    <lineage>
        <taxon>Eukaryota</taxon>
        <taxon>Fungi</taxon>
        <taxon>Dikarya</taxon>
        <taxon>Basidiomycota</taxon>
        <taxon>Agaricomycotina</taxon>
        <taxon>Agaricomycetes</taxon>
        <taxon>Agaricomycetidae</taxon>
        <taxon>Agaricales</taxon>
        <taxon>Agaricineae</taxon>
        <taxon>Hymenogastraceae</taxon>
        <taxon>Gymnopilus</taxon>
    </lineage>
</organism>
<proteinExistence type="predicted"/>
<dbReference type="OrthoDB" id="3055839at2759"/>
<feature type="compositionally biased region" description="Basic and acidic residues" evidence="1">
    <location>
        <begin position="686"/>
        <end position="699"/>
    </location>
</feature>
<keyword evidence="3" id="KW-1185">Reference proteome</keyword>
<reference evidence="2 3" key="1">
    <citation type="journal article" date="2018" name="Evol. Lett.">
        <title>Horizontal gene cluster transfer increased hallucinogenic mushroom diversity.</title>
        <authorList>
            <person name="Reynolds H.T."/>
            <person name="Vijayakumar V."/>
            <person name="Gluck-Thaler E."/>
            <person name="Korotkin H.B."/>
            <person name="Matheny P.B."/>
            <person name="Slot J.C."/>
        </authorList>
    </citation>
    <scope>NUCLEOTIDE SEQUENCE [LARGE SCALE GENOMIC DNA]</scope>
    <source>
        <strain evidence="2 3">SRW20</strain>
    </source>
</reference>
<dbReference type="AlphaFoldDB" id="A0A409YAX5"/>
<gene>
    <name evidence="2" type="ORF">CVT26_008885</name>
</gene>
<accession>A0A409YAX5</accession>
<feature type="compositionally biased region" description="Basic and acidic residues" evidence="1">
    <location>
        <begin position="714"/>
        <end position="769"/>
    </location>
</feature>
<feature type="compositionally biased region" description="Polar residues" evidence="1">
    <location>
        <begin position="780"/>
        <end position="795"/>
    </location>
</feature>
<dbReference type="EMBL" id="NHYE01001025">
    <property type="protein sequence ID" value="PPR00165.1"/>
    <property type="molecule type" value="Genomic_DNA"/>
</dbReference>
<feature type="compositionally biased region" description="Basic and acidic residues" evidence="1">
    <location>
        <begin position="830"/>
        <end position="846"/>
    </location>
</feature>
<feature type="region of interest" description="Disordered" evidence="1">
    <location>
        <begin position="498"/>
        <end position="850"/>
    </location>
</feature>
<feature type="compositionally biased region" description="Low complexity" evidence="1">
    <location>
        <begin position="1074"/>
        <end position="1111"/>
    </location>
</feature>
<feature type="compositionally biased region" description="Basic residues" evidence="1">
    <location>
        <begin position="640"/>
        <end position="661"/>
    </location>
</feature>
<feature type="compositionally biased region" description="Acidic residues" evidence="1">
    <location>
        <begin position="803"/>
        <end position="829"/>
    </location>
</feature>
<feature type="compositionally biased region" description="Polar residues" evidence="1">
    <location>
        <begin position="516"/>
        <end position="527"/>
    </location>
</feature>
<dbReference type="InParanoid" id="A0A409YAX5"/>
<feature type="compositionally biased region" description="Basic residues" evidence="1">
    <location>
        <begin position="1116"/>
        <end position="1133"/>
    </location>
</feature>
<dbReference type="Proteomes" id="UP000284706">
    <property type="component" value="Unassembled WGS sequence"/>
</dbReference>
<feature type="region of interest" description="Disordered" evidence="1">
    <location>
        <begin position="1067"/>
        <end position="1142"/>
    </location>
</feature>